<comment type="caution">
    <text evidence="2">The sequence shown here is derived from an EMBL/GenBank/DDBJ whole genome shotgun (WGS) entry which is preliminary data.</text>
</comment>
<proteinExistence type="predicted"/>
<evidence type="ECO:0000313" key="2">
    <source>
        <dbReference type="EMBL" id="PSL48779.1"/>
    </source>
</evidence>
<dbReference type="OrthoDB" id="9764939at2"/>
<protein>
    <submittedName>
        <fullName evidence="2">Peptidase M28-like protein</fullName>
    </submittedName>
</protein>
<keyword evidence="3" id="KW-1185">Reference proteome</keyword>
<dbReference type="AlphaFoldDB" id="A0A2P8HRC8"/>
<dbReference type="GO" id="GO:0008235">
    <property type="term" value="F:metalloexopeptidase activity"/>
    <property type="evidence" value="ECO:0007669"/>
    <property type="project" value="InterPro"/>
</dbReference>
<gene>
    <name evidence="2" type="ORF">CLV51_101107</name>
</gene>
<dbReference type="SUPFAM" id="SSF53187">
    <property type="entry name" value="Zn-dependent exopeptidases"/>
    <property type="match status" value="1"/>
</dbReference>
<name>A0A2P8HRC8_CHINA</name>
<accession>A0A2P8HRC8</accession>
<evidence type="ECO:0000313" key="3">
    <source>
        <dbReference type="Proteomes" id="UP000240971"/>
    </source>
</evidence>
<dbReference type="InterPro" id="IPR007484">
    <property type="entry name" value="Peptidase_M28"/>
</dbReference>
<reference evidence="2 3" key="1">
    <citation type="submission" date="2018-03" db="EMBL/GenBank/DDBJ databases">
        <title>Genomic Encyclopedia of Archaeal and Bacterial Type Strains, Phase II (KMG-II): from individual species to whole genera.</title>
        <authorList>
            <person name="Goeker M."/>
        </authorList>
    </citation>
    <scope>NUCLEOTIDE SEQUENCE [LARGE SCALE GENOMIC DNA]</scope>
    <source>
        <strain evidence="2 3">DSM 24859</strain>
    </source>
</reference>
<organism evidence="2 3">
    <name type="scientific">Chitinophaga niastensis</name>
    <dbReference type="NCBI Taxonomy" id="536980"/>
    <lineage>
        <taxon>Bacteria</taxon>
        <taxon>Pseudomonadati</taxon>
        <taxon>Bacteroidota</taxon>
        <taxon>Chitinophagia</taxon>
        <taxon>Chitinophagales</taxon>
        <taxon>Chitinophagaceae</taxon>
        <taxon>Chitinophaga</taxon>
    </lineage>
</organism>
<evidence type="ECO:0000259" key="1">
    <source>
        <dbReference type="Pfam" id="PF04389"/>
    </source>
</evidence>
<dbReference type="Pfam" id="PF04389">
    <property type="entry name" value="Peptidase_M28"/>
    <property type="match status" value="1"/>
</dbReference>
<dbReference type="PANTHER" id="PTHR12147">
    <property type="entry name" value="METALLOPEPTIDASE M28 FAMILY MEMBER"/>
    <property type="match status" value="1"/>
</dbReference>
<dbReference type="EMBL" id="PYAW01000001">
    <property type="protein sequence ID" value="PSL48779.1"/>
    <property type="molecule type" value="Genomic_DNA"/>
</dbReference>
<dbReference type="Gene3D" id="3.40.630.10">
    <property type="entry name" value="Zn peptidases"/>
    <property type="match status" value="2"/>
</dbReference>
<feature type="domain" description="Peptidase M28" evidence="1">
    <location>
        <begin position="216"/>
        <end position="416"/>
    </location>
</feature>
<dbReference type="Proteomes" id="UP000240971">
    <property type="component" value="Unassembled WGS sequence"/>
</dbReference>
<dbReference type="InterPro" id="IPR045175">
    <property type="entry name" value="M28_fam"/>
</dbReference>
<sequence>MRKSLLLLLATGCITVAGYAQQIKEKEVARIIGTLAADDMQGRFPGTPGIEKAAQFISGEFEKAGLQPLPGEKGFLEEFSKYSLQQSSVSFTVSGQQKDWPVIPLGNSRSFNWEKDTNYAVVHVKDPGELIKILYSADSVKKNTLVWMDASLVGYLGNIRASFSEHSYDSIAQLERVAVNAPKKQVILAFEKEPVADTASWSIHIDRTIKSTHFANVGGMIKGSTKPDEYVVFSGHYDHLGILPAVAGDSIANGADDDASGTTAVIMLSKYFKQLHPARSVIFVAFTAEESGGYGSRYFSKKQDPDKVVAMFNIEMIGKESKFGKNSAFITGFEKSDFGPILQRNLKGSTFNFYPDPYPEQGLFYRSDNATLARLGVPAHTISTTQIDKDKFYHTVGDEVKTLDITNITDIIKAIAVSSTSIVNGTDTPTRIAKESSK</sequence>
<dbReference type="PANTHER" id="PTHR12147:SF26">
    <property type="entry name" value="PEPTIDASE M28 DOMAIN-CONTAINING PROTEIN"/>
    <property type="match status" value="1"/>
</dbReference>
<dbReference type="GO" id="GO:0006508">
    <property type="term" value="P:proteolysis"/>
    <property type="evidence" value="ECO:0007669"/>
    <property type="project" value="InterPro"/>
</dbReference>
<dbReference type="RefSeq" id="WP_106526064.1">
    <property type="nucleotide sequence ID" value="NZ_PYAW01000001.1"/>
</dbReference>